<keyword evidence="3" id="KW-0804">Transcription</keyword>
<evidence type="ECO:0000256" key="3">
    <source>
        <dbReference type="ARBA" id="ARBA00023163"/>
    </source>
</evidence>
<dbReference type="PANTHER" id="PTHR33164">
    <property type="entry name" value="TRANSCRIPTIONAL REGULATOR, MARR FAMILY"/>
    <property type="match status" value="1"/>
</dbReference>
<gene>
    <name evidence="5" type="ORF">E4680_00525</name>
</gene>
<dbReference type="PROSITE" id="PS01117">
    <property type="entry name" value="HTH_MARR_1"/>
    <property type="match status" value="1"/>
</dbReference>
<dbReference type="GO" id="GO:0003677">
    <property type="term" value="F:DNA binding"/>
    <property type="evidence" value="ECO:0007669"/>
    <property type="project" value="UniProtKB-KW"/>
</dbReference>
<dbReference type="EMBL" id="SRIO01000001">
    <property type="protein sequence ID" value="TFZ84063.1"/>
    <property type="molecule type" value="Genomic_DNA"/>
</dbReference>
<dbReference type="Gene3D" id="1.10.10.10">
    <property type="entry name" value="Winged helix-like DNA-binding domain superfamily/Winged helix DNA-binding domain"/>
    <property type="match status" value="1"/>
</dbReference>
<dbReference type="SUPFAM" id="SSF46785">
    <property type="entry name" value="Winged helix' DNA-binding domain"/>
    <property type="match status" value="1"/>
</dbReference>
<dbReference type="GO" id="GO:0003700">
    <property type="term" value="F:DNA-binding transcription factor activity"/>
    <property type="evidence" value="ECO:0007669"/>
    <property type="project" value="InterPro"/>
</dbReference>
<protein>
    <submittedName>
        <fullName evidence="5">MarR family transcriptional regulator</fullName>
    </submittedName>
</protein>
<reference evidence="5 6" key="1">
    <citation type="journal article" date="2019" name="ISME J.">
        <title>Candidatus Macondimonas diazotrophica, a novel gammaproteobacterial genus dominating crude-oil-contaminated coastal sediments.</title>
        <authorList>
            <person name="Karthikeyan S."/>
            <person name="Konstantinidis K."/>
        </authorList>
    </citation>
    <scope>NUCLEOTIDE SEQUENCE [LARGE SCALE GENOMIC DNA]</scope>
    <source>
        <strain evidence="5 6">KTK01</strain>
    </source>
</reference>
<dbReference type="RefSeq" id="WP_135280423.1">
    <property type="nucleotide sequence ID" value="NZ_SRIO01000001.1"/>
</dbReference>
<dbReference type="InterPro" id="IPR039422">
    <property type="entry name" value="MarR/SlyA-like"/>
</dbReference>
<keyword evidence="6" id="KW-1185">Reference proteome</keyword>
<sequence length="150" mass="17358">MRNDKRHITPHFLAWARLLRVHKMLLESVQADLSVAGLPPLEWYDLLLELDMAEGNRLRLYALGEKMVLSRSNLTRLCDRLEKDGFISREQCAVDRRGLYAVLTQKGAAMRRDMWPVYKRSVEQHFSTHLTEEEADALAAILLKVQNSEP</sequence>
<dbReference type="InterPro" id="IPR036388">
    <property type="entry name" value="WH-like_DNA-bd_sf"/>
</dbReference>
<evidence type="ECO:0000256" key="2">
    <source>
        <dbReference type="ARBA" id="ARBA00023125"/>
    </source>
</evidence>
<evidence type="ECO:0000259" key="4">
    <source>
        <dbReference type="PROSITE" id="PS50995"/>
    </source>
</evidence>
<feature type="domain" description="HTH marR-type" evidence="4">
    <location>
        <begin position="11"/>
        <end position="147"/>
    </location>
</feature>
<dbReference type="Proteomes" id="UP000297890">
    <property type="component" value="Unassembled WGS sequence"/>
</dbReference>
<name>A0A4Z0FDQ3_9GAMM</name>
<proteinExistence type="predicted"/>
<dbReference type="PANTHER" id="PTHR33164:SF104">
    <property type="entry name" value="TRANSCRIPTIONAL REGULATORY PROTEIN"/>
    <property type="match status" value="1"/>
</dbReference>
<dbReference type="InterPro" id="IPR036390">
    <property type="entry name" value="WH_DNA-bd_sf"/>
</dbReference>
<dbReference type="PROSITE" id="PS50995">
    <property type="entry name" value="HTH_MARR_2"/>
    <property type="match status" value="1"/>
</dbReference>
<evidence type="ECO:0000313" key="6">
    <source>
        <dbReference type="Proteomes" id="UP000297890"/>
    </source>
</evidence>
<dbReference type="OrthoDB" id="5432081at2"/>
<dbReference type="GO" id="GO:0006950">
    <property type="term" value="P:response to stress"/>
    <property type="evidence" value="ECO:0007669"/>
    <property type="project" value="TreeGrafter"/>
</dbReference>
<accession>A0A4Z0FDQ3</accession>
<dbReference type="PRINTS" id="PR00598">
    <property type="entry name" value="HTHMARR"/>
</dbReference>
<dbReference type="InterPro" id="IPR023187">
    <property type="entry name" value="Tscrpt_reg_MarR-type_CS"/>
</dbReference>
<dbReference type="Pfam" id="PF01047">
    <property type="entry name" value="MarR"/>
    <property type="match status" value="1"/>
</dbReference>
<keyword evidence="2" id="KW-0238">DNA-binding</keyword>
<evidence type="ECO:0000256" key="1">
    <source>
        <dbReference type="ARBA" id="ARBA00023015"/>
    </source>
</evidence>
<comment type="caution">
    <text evidence="5">The sequence shown here is derived from an EMBL/GenBank/DDBJ whole genome shotgun (WGS) entry which is preliminary data.</text>
</comment>
<organism evidence="5 6">
    <name type="scientific">Candidatus Macondimonas diazotrophica</name>
    <dbReference type="NCBI Taxonomy" id="2305248"/>
    <lineage>
        <taxon>Bacteria</taxon>
        <taxon>Pseudomonadati</taxon>
        <taxon>Pseudomonadota</taxon>
        <taxon>Gammaproteobacteria</taxon>
        <taxon>Chromatiales</taxon>
        <taxon>Ectothiorhodospiraceae</taxon>
        <taxon>Candidatus Macondimonas</taxon>
    </lineage>
</organism>
<dbReference type="AlphaFoldDB" id="A0A4Z0FDQ3"/>
<evidence type="ECO:0000313" key="5">
    <source>
        <dbReference type="EMBL" id="TFZ84063.1"/>
    </source>
</evidence>
<keyword evidence="1" id="KW-0805">Transcription regulation</keyword>
<dbReference type="InterPro" id="IPR000835">
    <property type="entry name" value="HTH_MarR-typ"/>
</dbReference>
<dbReference type="SMART" id="SM00347">
    <property type="entry name" value="HTH_MARR"/>
    <property type="match status" value="1"/>
</dbReference>